<dbReference type="Gene3D" id="3.90.70.50">
    <property type="entry name" value="Peptidase C10, streptopain"/>
    <property type="match status" value="1"/>
</dbReference>
<protein>
    <recommendedName>
        <fullName evidence="1">Spi protease inhibitor domain-containing protein</fullName>
    </recommendedName>
</protein>
<evidence type="ECO:0000313" key="2">
    <source>
        <dbReference type="EMBL" id="ETK04440.1"/>
    </source>
</evidence>
<dbReference type="EMBL" id="AYYC01000657">
    <property type="protein sequence ID" value="ETK04440.1"/>
    <property type="molecule type" value="Genomic_DNA"/>
</dbReference>
<gene>
    <name evidence="2" type="ORF">T229_08945</name>
</gene>
<dbReference type="PATRIC" id="fig|1410950.3.peg.1260"/>
<evidence type="ECO:0000259" key="1">
    <source>
        <dbReference type="Pfam" id="PF13734"/>
    </source>
</evidence>
<dbReference type="SUPFAM" id="SSF54001">
    <property type="entry name" value="Cysteine proteinases"/>
    <property type="match status" value="1"/>
</dbReference>
<reference evidence="2 3" key="1">
    <citation type="submission" date="2013-11" db="EMBL/GenBank/DDBJ databases">
        <title>Single cell genomics of uncultured Tannerella BU063 (oral taxon 286).</title>
        <authorList>
            <person name="Beall C.J."/>
            <person name="Campbell A.G."/>
            <person name="Griffen A.L."/>
            <person name="Podar M."/>
            <person name="Leys E.J."/>
        </authorList>
    </citation>
    <scope>NUCLEOTIDE SEQUENCE [LARGE SCALE GENOMIC DNA]</scope>
    <source>
        <strain evidence="2">Cell 5</strain>
    </source>
</reference>
<evidence type="ECO:0000313" key="3">
    <source>
        <dbReference type="Proteomes" id="UP000018872"/>
    </source>
</evidence>
<dbReference type="AlphaFoldDB" id="W2CBD9"/>
<dbReference type="InterPro" id="IPR025896">
    <property type="entry name" value="Spi_Prtas-inh"/>
</dbReference>
<accession>W2CBD9</accession>
<dbReference type="Proteomes" id="UP000018872">
    <property type="component" value="Unassembled WGS sequence"/>
</dbReference>
<dbReference type="Pfam" id="PF13734">
    <property type="entry name" value="Inhibitor_I69"/>
    <property type="match status" value="1"/>
</dbReference>
<feature type="domain" description="Spi protease inhibitor" evidence="1">
    <location>
        <begin position="4"/>
        <end position="42"/>
    </location>
</feature>
<sequence length="122" mass="13978">MDTLMYVINYRKGFAIVSATKEVFPILAYSDEGNFDASELEDMENNENIGLSIWWDLTKESIIEAKKKTDLDRSAVLGSYAAFKKIIEGEKIVEGDRAVLRSEHYYDEIRNYKKVGPLLTTE</sequence>
<organism evidence="2 3">
    <name type="scientific">Tannerella sp. oral taxon BU063 isolate Cell 5</name>
    <dbReference type="NCBI Taxonomy" id="1410950"/>
    <lineage>
        <taxon>Bacteria</taxon>
        <taxon>Pseudomonadati</taxon>
        <taxon>Bacteroidota</taxon>
        <taxon>Bacteroidia</taxon>
        <taxon>Bacteroidales</taxon>
        <taxon>Tannerellaceae</taxon>
        <taxon>Tannerella</taxon>
    </lineage>
</organism>
<comment type="caution">
    <text evidence="2">The sequence shown here is derived from an EMBL/GenBank/DDBJ whole genome shotgun (WGS) entry which is preliminary data.</text>
</comment>
<dbReference type="InterPro" id="IPR044934">
    <property type="entry name" value="Streptopain_sf"/>
</dbReference>
<dbReference type="InterPro" id="IPR038765">
    <property type="entry name" value="Papain-like_cys_pep_sf"/>
</dbReference>
<name>W2CBD9_9BACT</name>
<proteinExistence type="predicted"/>